<dbReference type="SUPFAM" id="SSF56112">
    <property type="entry name" value="Protein kinase-like (PK-like)"/>
    <property type="match status" value="1"/>
</dbReference>
<evidence type="ECO:0000256" key="5">
    <source>
        <dbReference type="ARBA" id="ARBA00022475"/>
    </source>
</evidence>
<evidence type="ECO:0000256" key="9">
    <source>
        <dbReference type="ARBA" id="ARBA00022737"/>
    </source>
</evidence>
<dbReference type="FunFam" id="1.10.510.10:FF:000240">
    <property type="entry name" value="Lectin-domain containing receptor kinase A4.3"/>
    <property type="match status" value="1"/>
</dbReference>
<evidence type="ECO:0000256" key="2">
    <source>
        <dbReference type="ARBA" id="ARBA00008536"/>
    </source>
</evidence>
<evidence type="ECO:0000256" key="11">
    <source>
        <dbReference type="ARBA" id="ARBA00022840"/>
    </source>
</evidence>
<evidence type="ECO:0000256" key="14">
    <source>
        <dbReference type="ARBA" id="ARBA00023170"/>
    </source>
</evidence>
<evidence type="ECO:0000256" key="7">
    <source>
        <dbReference type="ARBA" id="ARBA00022692"/>
    </source>
</evidence>
<dbReference type="PROSITE" id="PS51450">
    <property type="entry name" value="LRR"/>
    <property type="match status" value="1"/>
</dbReference>
<keyword evidence="6" id="KW-0433">Leucine-rich repeat</keyword>
<dbReference type="GO" id="GO:0005524">
    <property type="term" value="F:ATP binding"/>
    <property type="evidence" value="ECO:0007669"/>
    <property type="project" value="UniProtKB-KW"/>
</dbReference>
<dbReference type="FunFam" id="3.80.10.10:FF:000129">
    <property type="entry name" value="Leucine-rich repeat receptor-like kinase"/>
    <property type="match status" value="1"/>
</dbReference>
<dbReference type="Pfam" id="PF07714">
    <property type="entry name" value="PK_Tyr_Ser-Thr"/>
    <property type="match status" value="1"/>
</dbReference>
<gene>
    <name evidence="21" type="primary">ga16062</name>
    <name evidence="21" type="ORF">PR202_ga16062</name>
</gene>
<evidence type="ECO:0000256" key="1">
    <source>
        <dbReference type="ARBA" id="ARBA00004251"/>
    </source>
</evidence>
<comment type="caution">
    <text evidence="21">The sequence shown here is derived from an EMBL/GenBank/DDBJ whole genome shotgun (WGS) entry which is preliminary data.</text>
</comment>
<dbReference type="PROSITE" id="PS50011">
    <property type="entry name" value="PROTEIN_KINASE_DOM"/>
    <property type="match status" value="1"/>
</dbReference>
<dbReference type="Gene3D" id="3.80.10.10">
    <property type="entry name" value="Ribonuclease Inhibitor"/>
    <property type="match status" value="1"/>
</dbReference>
<comment type="subcellular location">
    <subcellularLocation>
        <location evidence="1">Cell membrane</location>
        <topology evidence="1">Single-pass type I membrane protein</topology>
    </subcellularLocation>
</comment>
<dbReference type="GO" id="GO:0002229">
    <property type="term" value="P:defense response to oomycetes"/>
    <property type="evidence" value="ECO:0007669"/>
    <property type="project" value="UniProtKB-ARBA"/>
</dbReference>
<dbReference type="EC" id="2.7.11.1" evidence="4"/>
<keyword evidence="9" id="KW-0677">Repeat</keyword>
<organism evidence="21 22">
    <name type="scientific">Eleusine coracana subsp. coracana</name>
    <dbReference type="NCBI Taxonomy" id="191504"/>
    <lineage>
        <taxon>Eukaryota</taxon>
        <taxon>Viridiplantae</taxon>
        <taxon>Streptophyta</taxon>
        <taxon>Embryophyta</taxon>
        <taxon>Tracheophyta</taxon>
        <taxon>Spermatophyta</taxon>
        <taxon>Magnoliopsida</taxon>
        <taxon>Liliopsida</taxon>
        <taxon>Poales</taxon>
        <taxon>Poaceae</taxon>
        <taxon>PACMAD clade</taxon>
        <taxon>Chloridoideae</taxon>
        <taxon>Cynodonteae</taxon>
        <taxon>Eleusininae</taxon>
        <taxon>Eleusine</taxon>
    </lineage>
</organism>
<dbReference type="InterPro" id="IPR000719">
    <property type="entry name" value="Prot_kinase_dom"/>
</dbReference>
<dbReference type="Pfam" id="PF12819">
    <property type="entry name" value="Malectin_like"/>
    <property type="match status" value="1"/>
</dbReference>
<keyword evidence="8 19" id="KW-0732">Signal</keyword>
<dbReference type="Proteomes" id="UP001054889">
    <property type="component" value="Unassembled WGS sequence"/>
</dbReference>
<keyword evidence="10" id="KW-0547">Nucleotide-binding</keyword>
<proteinExistence type="inferred from homology"/>
<evidence type="ECO:0000256" key="18">
    <source>
        <dbReference type="SAM" id="MobiDB-lite"/>
    </source>
</evidence>
<accession>A0AAV5CLI3</accession>
<sequence>MASSVMLVLLVLLASAVHVVGQPGFLSIDCGLDDKYSGYKDPDTGIFYVSDGAYTDAGQNLMVSPEYRSQVSRPQVTVRSFPSGVRNCYALPTETGAKYLVRLQANYGNHDGKNDNSSLEFDLYLGPNYWDTVYARTNVAYETVFLAWAGWAPACLVNTGRGTPYVSLLELRKLPGELYPPVTASQALAMYTRINMGAGTFTRIPVFFCCPGQRFPSDQFDRYWWASVGPQWRNLSSSSTIQLDPSFLVPSSVLQTAVTVAGNETGLTVMTWEESKTLYTFMVILHFADFQSSQPREFDIFFNGNQLGPGGRPYSPPALVSSWVYSSPWYRADDGNYNVTLVATATSALPPMLNALEIYTLVPQDSPTTFSKDFDAIMSIKLEYGVKKNWMGDPCFPSKYAWDGVKCSNTSDNVVRITSIDLSKCNLHGVISKNFTLLTALENLDLSYNNLSGSIPDSLTSLSSLQVLFIGQGGFGPVYYGRLEDNIEVAVKTRSESSSSHGLDQFLAEVESLTKVHHRNIVSLIGYCWEKDHLALVYEYMSQGSLFDHLRGKNAVGGTLNWKTRVRIVLEAAQGLDYLHKGCSPPIIHRDVKSGNILLGRNLHAKIADLGLSKTYLDDTQSHMSVTAAGTAGYMDPQYYLTGRLTESSDMYSFGIVLLEVATGEPPMVPGYGHIVQRVRQMIATGDISSVADARLGGAYDINSMWKLVDTAMLCTAESPAQRPGMAAVVAQLKESLTLEEAREKDTSTSVSRGSDIPPMASTFRPMAR</sequence>
<feature type="region of interest" description="Disordered" evidence="18">
    <location>
        <begin position="739"/>
        <end position="769"/>
    </location>
</feature>
<keyword evidence="11" id="KW-0067">ATP-binding</keyword>
<evidence type="ECO:0000256" key="12">
    <source>
        <dbReference type="ARBA" id="ARBA00022989"/>
    </source>
</evidence>
<reference evidence="21" key="1">
    <citation type="journal article" date="2018" name="DNA Res.">
        <title>Multiple hybrid de novo genome assembly of finger millet, an orphan allotetraploid crop.</title>
        <authorList>
            <person name="Hatakeyama M."/>
            <person name="Aluri S."/>
            <person name="Balachadran M.T."/>
            <person name="Sivarajan S.R."/>
            <person name="Patrignani A."/>
            <person name="Gruter S."/>
            <person name="Poveda L."/>
            <person name="Shimizu-Inatsugi R."/>
            <person name="Baeten J."/>
            <person name="Francoijs K.J."/>
            <person name="Nataraja K.N."/>
            <person name="Reddy Y.A.N."/>
            <person name="Phadnis S."/>
            <person name="Ravikumar R.L."/>
            <person name="Schlapbach R."/>
            <person name="Sreeman S.M."/>
            <person name="Shimizu K.K."/>
        </authorList>
    </citation>
    <scope>NUCLEOTIDE SEQUENCE</scope>
</reference>
<keyword evidence="13" id="KW-0472">Membrane</keyword>
<comment type="catalytic activity">
    <reaction evidence="16">
        <text>L-threonyl-[protein] + ATP = O-phospho-L-threonyl-[protein] + ADP + H(+)</text>
        <dbReference type="Rhea" id="RHEA:46608"/>
        <dbReference type="Rhea" id="RHEA-COMP:11060"/>
        <dbReference type="Rhea" id="RHEA-COMP:11605"/>
        <dbReference type="ChEBI" id="CHEBI:15378"/>
        <dbReference type="ChEBI" id="CHEBI:30013"/>
        <dbReference type="ChEBI" id="CHEBI:30616"/>
        <dbReference type="ChEBI" id="CHEBI:61977"/>
        <dbReference type="ChEBI" id="CHEBI:456216"/>
        <dbReference type="EC" id="2.7.11.1"/>
    </reaction>
</comment>
<dbReference type="Gene3D" id="3.30.200.20">
    <property type="entry name" value="Phosphorylase Kinase, domain 1"/>
    <property type="match status" value="1"/>
</dbReference>
<evidence type="ECO:0000256" key="8">
    <source>
        <dbReference type="ARBA" id="ARBA00022729"/>
    </source>
</evidence>
<dbReference type="AlphaFoldDB" id="A0AAV5CLI3"/>
<dbReference type="InterPro" id="IPR008271">
    <property type="entry name" value="Ser/Thr_kinase_AS"/>
</dbReference>
<dbReference type="EMBL" id="BQKI01000007">
    <property type="protein sequence ID" value="GJM99005.1"/>
    <property type="molecule type" value="Genomic_DNA"/>
</dbReference>
<evidence type="ECO:0000256" key="17">
    <source>
        <dbReference type="ARBA" id="ARBA00048679"/>
    </source>
</evidence>
<keyword evidence="15" id="KW-0325">Glycoprotein</keyword>
<dbReference type="PROSITE" id="PS00108">
    <property type="entry name" value="PROTEIN_KINASE_ST"/>
    <property type="match status" value="1"/>
</dbReference>
<dbReference type="InterPro" id="IPR032675">
    <property type="entry name" value="LRR_dom_sf"/>
</dbReference>
<keyword evidence="14" id="KW-0675">Receptor</keyword>
<name>A0AAV5CLI3_ELECO</name>
<evidence type="ECO:0000259" key="20">
    <source>
        <dbReference type="PROSITE" id="PS50011"/>
    </source>
</evidence>
<dbReference type="InterPro" id="IPR024788">
    <property type="entry name" value="Malectin-like_Carb-bd_dom"/>
</dbReference>
<keyword evidence="5" id="KW-1003">Cell membrane</keyword>
<dbReference type="SUPFAM" id="SSF52058">
    <property type="entry name" value="L domain-like"/>
    <property type="match status" value="1"/>
</dbReference>
<evidence type="ECO:0000256" key="3">
    <source>
        <dbReference type="ARBA" id="ARBA00010217"/>
    </source>
</evidence>
<evidence type="ECO:0000256" key="19">
    <source>
        <dbReference type="SAM" id="SignalP"/>
    </source>
</evidence>
<evidence type="ECO:0000256" key="10">
    <source>
        <dbReference type="ARBA" id="ARBA00022741"/>
    </source>
</evidence>
<reference evidence="21" key="2">
    <citation type="submission" date="2021-12" db="EMBL/GenBank/DDBJ databases">
        <title>Resequencing data analysis of finger millet.</title>
        <authorList>
            <person name="Hatakeyama M."/>
            <person name="Aluri S."/>
            <person name="Balachadran M.T."/>
            <person name="Sivarajan S.R."/>
            <person name="Poveda L."/>
            <person name="Shimizu-Inatsugi R."/>
            <person name="Schlapbach R."/>
            <person name="Sreeman S.M."/>
            <person name="Shimizu K.K."/>
        </authorList>
    </citation>
    <scope>NUCLEOTIDE SEQUENCE</scope>
</reference>
<dbReference type="InterPro" id="IPR011009">
    <property type="entry name" value="Kinase-like_dom_sf"/>
</dbReference>
<dbReference type="InterPro" id="IPR001245">
    <property type="entry name" value="Ser-Thr/Tyr_kinase_cat_dom"/>
</dbReference>
<protein>
    <recommendedName>
        <fullName evidence="4">non-specific serine/threonine protein kinase</fullName>
        <ecNumber evidence="4">2.7.11.1</ecNumber>
    </recommendedName>
</protein>
<evidence type="ECO:0000256" key="16">
    <source>
        <dbReference type="ARBA" id="ARBA00047899"/>
    </source>
</evidence>
<keyword evidence="12" id="KW-1133">Transmembrane helix</keyword>
<dbReference type="SMART" id="SM00220">
    <property type="entry name" value="S_TKc"/>
    <property type="match status" value="1"/>
</dbReference>
<dbReference type="Pfam" id="PF00560">
    <property type="entry name" value="LRR_1"/>
    <property type="match status" value="1"/>
</dbReference>
<evidence type="ECO:0000256" key="15">
    <source>
        <dbReference type="ARBA" id="ARBA00023180"/>
    </source>
</evidence>
<dbReference type="PANTHER" id="PTHR45631">
    <property type="entry name" value="OS07G0107800 PROTEIN-RELATED"/>
    <property type="match status" value="1"/>
</dbReference>
<dbReference type="Gene3D" id="1.10.510.10">
    <property type="entry name" value="Transferase(Phosphotransferase) domain 1"/>
    <property type="match status" value="1"/>
</dbReference>
<dbReference type="GO" id="GO:0004672">
    <property type="term" value="F:protein kinase activity"/>
    <property type="evidence" value="ECO:0007669"/>
    <property type="project" value="InterPro"/>
</dbReference>
<dbReference type="InterPro" id="IPR001611">
    <property type="entry name" value="Leu-rich_rpt"/>
</dbReference>
<evidence type="ECO:0000256" key="13">
    <source>
        <dbReference type="ARBA" id="ARBA00023136"/>
    </source>
</evidence>
<keyword evidence="22" id="KW-1185">Reference proteome</keyword>
<evidence type="ECO:0000256" key="6">
    <source>
        <dbReference type="ARBA" id="ARBA00022614"/>
    </source>
</evidence>
<evidence type="ECO:0000256" key="4">
    <source>
        <dbReference type="ARBA" id="ARBA00012513"/>
    </source>
</evidence>
<dbReference type="PANTHER" id="PTHR45631:SF6">
    <property type="entry name" value="OS09G0352000 PROTEIN"/>
    <property type="match status" value="1"/>
</dbReference>
<comment type="similarity">
    <text evidence="2">In the N-terminal section; belongs to the leguminous lectin family.</text>
</comment>
<keyword evidence="7" id="KW-0812">Transmembrane</keyword>
<feature type="domain" description="Protein kinase" evidence="20">
    <location>
        <begin position="464"/>
        <end position="737"/>
    </location>
</feature>
<dbReference type="GO" id="GO:0005886">
    <property type="term" value="C:plasma membrane"/>
    <property type="evidence" value="ECO:0007669"/>
    <property type="project" value="UniProtKB-SubCell"/>
</dbReference>
<feature type="signal peptide" evidence="19">
    <location>
        <begin position="1"/>
        <end position="21"/>
    </location>
</feature>
<comment type="similarity">
    <text evidence="3">In the C-terminal section; belongs to the protein kinase superfamily. Ser/Thr protein kinase family.</text>
</comment>
<comment type="catalytic activity">
    <reaction evidence="17">
        <text>L-seryl-[protein] + ATP = O-phospho-L-seryl-[protein] + ADP + H(+)</text>
        <dbReference type="Rhea" id="RHEA:17989"/>
        <dbReference type="Rhea" id="RHEA-COMP:9863"/>
        <dbReference type="Rhea" id="RHEA-COMP:11604"/>
        <dbReference type="ChEBI" id="CHEBI:15378"/>
        <dbReference type="ChEBI" id="CHEBI:29999"/>
        <dbReference type="ChEBI" id="CHEBI:30616"/>
        <dbReference type="ChEBI" id="CHEBI:83421"/>
        <dbReference type="ChEBI" id="CHEBI:456216"/>
        <dbReference type="EC" id="2.7.11.1"/>
    </reaction>
</comment>
<feature type="chain" id="PRO_5043495543" description="non-specific serine/threonine protein kinase" evidence="19">
    <location>
        <begin position="22"/>
        <end position="769"/>
    </location>
</feature>
<evidence type="ECO:0000313" key="22">
    <source>
        <dbReference type="Proteomes" id="UP001054889"/>
    </source>
</evidence>
<evidence type="ECO:0000313" key="21">
    <source>
        <dbReference type="EMBL" id="GJM99005.1"/>
    </source>
</evidence>